<protein>
    <recommendedName>
        <fullName evidence="4">Secreted protein</fullName>
    </recommendedName>
</protein>
<keyword evidence="1" id="KW-0732">Signal</keyword>
<proteinExistence type="predicted"/>
<dbReference type="AlphaFoldDB" id="A0AAD3SNW8"/>
<gene>
    <name evidence="2" type="ORF">Nepgr_015808</name>
</gene>
<dbReference type="EMBL" id="BSYO01000013">
    <property type="protein sequence ID" value="GMH13967.1"/>
    <property type="molecule type" value="Genomic_DNA"/>
</dbReference>
<reference evidence="2" key="1">
    <citation type="submission" date="2023-05" db="EMBL/GenBank/DDBJ databases">
        <title>Nepenthes gracilis genome sequencing.</title>
        <authorList>
            <person name="Fukushima K."/>
        </authorList>
    </citation>
    <scope>NUCLEOTIDE SEQUENCE</scope>
    <source>
        <strain evidence="2">SING2019-196</strain>
    </source>
</reference>
<keyword evidence="3" id="KW-1185">Reference proteome</keyword>
<organism evidence="2 3">
    <name type="scientific">Nepenthes gracilis</name>
    <name type="common">Slender pitcher plant</name>
    <dbReference type="NCBI Taxonomy" id="150966"/>
    <lineage>
        <taxon>Eukaryota</taxon>
        <taxon>Viridiplantae</taxon>
        <taxon>Streptophyta</taxon>
        <taxon>Embryophyta</taxon>
        <taxon>Tracheophyta</taxon>
        <taxon>Spermatophyta</taxon>
        <taxon>Magnoliopsida</taxon>
        <taxon>eudicotyledons</taxon>
        <taxon>Gunneridae</taxon>
        <taxon>Pentapetalae</taxon>
        <taxon>Caryophyllales</taxon>
        <taxon>Nepenthaceae</taxon>
        <taxon>Nepenthes</taxon>
    </lineage>
</organism>
<comment type="caution">
    <text evidence="2">The sequence shown here is derived from an EMBL/GenBank/DDBJ whole genome shotgun (WGS) entry which is preliminary data.</text>
</comment>
<name>A0AAD3SNW8_NEPGR</name>
<sequence length="115" mass="13360">MNEAMHNARSMLLLCLSCLFLTEVYFVAEVAFAEMCVLSEVVFRASRDEVVTRRARLLLLTERQMAERYLIGIHFGWDGRIARESMDEMLSSEVMKMSLRCFLPITPRTEMLMIS</sequence>
<feature type="chain" id="PRO_5042295037" description="Secreted protein" evidence="1">
    <location>
        <begin position="27"/>
        <end position="115"/>
    </location>
</feature>
<dbReference type="Proteomes" id="UP001279734">
    <property type="component" value="Unassembled WGS sequence"/>
</dbReference>
<evidence type="ECO:0000256" key="1">
    <source>
        <dbReference type="SAM" id="SignalP"/>
    </source>
</evidence>
<evidence type="ECO:0008006" key="4">
    <source>
        <dbReference type="Google" id="ProtNLM"/>
    </source>
</evidence>
<accession>A0AAD3SNW8</accession>
<evidence type="ECO:0000313" key="3">
    <source>
        <dbReference type="Proteomes" id="UP001279734"/>
    </source>
</evidence>
<evidence type="ECO:0000313" key="2">
    <source>
        <dbReference type="EMBL" id="GMH13967.1"/>
    </source>
</evidence>
<feature type="signal peptide" evidence="1">
    <location>
        <begin position="1"/>
        <end position="26"/>
    </location>
</feature>